<comment type="caution">
    <text evidence="16">The sequence shown here is derived from an EMBL/GenBank/DDBJ whole genome shotgun (WGS) entry which is preliminary data.</text>
</comment>
<keyword evidence="7 13" id="KW-0067">ATP-binding</keyword>
<keyword evidence="17" id="KW-1185">Reference proteome</keyword>
<dbReference type="Proteomes" id="UP001566476">
    <property type="component" value="Unassembled WGS sequence"/>
</dbReference>
<dbReference type="EMBL" id="JBGGTQ010000008">
    <property type="protein sequence ID" value="MEZ0493853.1"/>
    <property type="molecule type" value="Genomic_DNA"/>
</dbReference>
<dbReference type="PROSITE" id="PS00697">
    <property type="entry name" value="DNA_LIGASE_A1"/>
    <property type="match status" value="1"/>
</dbReference>
<evidence type="ECO:0000313" key="17">
    <source>
        <dbReference type="Proteomes" id="UP001566476"/>
    </source>
</evidence>
<dbReference type="InterPro" id="IPR036599">
    <property type="entry name" value="DNA_ligase_N_sf"/>
</dbReference>
<dbReference type="InterPro" id="IPR000977">
    <property type="entry name" value="DNA_ligase_ATP-dep"/>
</dbReference>
<dbReference type="InterPro" id="IPR012340">
    <property type="entry name" value="NA-bd_OB-fold"/>
</dbReference>
<evidence type="ECO:0000256" key="7">
    <source>
        <dbReference type="ARBA" id="ARBA00022840"/>
    </source>
</evidence>
<name>A0ABV4I582_9ACTN</name>
<dbReference type="PANTHER" id="PTHR45674">
    <property type="entry name" value="DNA LIGASE 1/3 FAMILY MEMBER"/>
    <property type="match status" value="1"/>
</dbReference>
<sequence length="518" mass="54099">MLLADVVTTSAAVAATRARTRKVAELAALLRRLQPGDPAGLELTGVVASYLAGSLPQRRTGLGWRSMASAPPAAAVPSLQVRDVHARFEAIAALTGTGSKGRREAAVTDLLGRATAQEQRWLRGVVTGELRQGALDALVQDAAAAVAGVPAADVRRAAMLAGSTVAAVVAALHGGAAELAGFGLEVGRPLLPMLASSATAVADALTGLGGGPVAVDTKLDGIRVQVHRRDGRVLVATRTLEDVTARLPEVVEVVEALPGGDVVLDGEVLVLDEDGRPAAFQDTASRTARTTAAGVGTVLTPFFFDVLHAGGRDLLDVPLRERLDVLDDLVPQRHRVARLVTADSGAATAFSREAVAAGHEGVVVKDLASPYAAGRRGGAWVKVKPVHTLDLVVLAVERGSGRRSGWLSTVHLGARDPGTGGFVMLGKTFKGMTDEVLAWQTQRFRELQVGEDGHVVRVRPEQVVEVAFDGLQRSTRYPGGVALRFARVVRYRDDKTAADADTLETVRGTASGRSRPAG</sequence>
<dbReference type="SUPFAM" id="SSF50249">
    <property type="entry name" value="Nucleic acid-binding proteins"/>
    <property type="match status" value="1"/>
</dbReference>
<dbReference type="Gene3D" id="3.30.470.30">
    <property type="entry name" value="DNA ligase/mRNA capping enzyme"/>
    <property type="match status" value="1"/>
</dbReference>
<evidence type="ECO:0000259" key="15">
    <source>
        <dbReference type="PROSITE" id="PS50160"/>
    </source>
</evidence>
<dbReference type="Pfam" id="PF04675">
    <property type="entry name" value="DNA_ligase_A_N"/>
    <property type="match status" value="1"/>
</dbReference>
<keyword evidence="9 13" id="KW-0233">DNA recombination</keyword>
<evidence type="ECO:0000256" key="8">
    <source>
        <dbReference type="ARBA" id="ARBA00022842"/>
    </source>
</evidence>
<keyword evidence="5 13" id="KW-0547">Nucleotide-binding</keyword>
<dbReference type="Pfam" id="PF04679">
    <property type="entry name" value="DNA_ligase_A_C"/>
    <property type="match status" value="1"/>
</dbReference>
<keyword evidence="1 13" id="KW-0436">Ligase</keyword>
<accession>A0ABV4I582</accession>
<dbReference type="InterPro" id="IPR012308">
    <property type="entry name" value="DNA_ligase_ATP-dep_N"/>
</dbReference>
<evidence type="ECO:0000313" key="16">
    <source>
        <dbReference type="EMBL" id="MEZ0493853.1"/>
    </source>
</evidence>
<keyword evidence="6 13" id="KW-0227">DNA damage</keyword>
<dbReference type="GO" id="GO:0003910">
    <property type="term" value="F:DNA ligase (ATP) activity"/>
    <property type="evidence" value="ECO:0007669"/>
    <property type="project" value="UniProtKB-EC"/>
</dbReference>
<dbReference type="Pfam" id="PF01068">
    <property type="entry name" value="DNA_ligase_A_M"/>
    <property type="match status" value="1"/>
</dbReference>
<reference evidence="16 17" key="1">
    <citation type="submission" date="2024-07" db="EMBL/GenBank/DDBJ databases">
        <authorList>
            <person name="Thanompreechachai J."/>
            <person name="Duangmal K."/>
        </authorList>
    </citation>
    <scope>NUCLEOTIDE SEQUENCE [LARGE SCALE GENOMIC DNA]</scope>
    <source>
        <strain evidence="16 17">TBRC 1896</strain>
    </source>
</reference>
<evidence type="ECO:0000256" key="1">
    <source>
        <dbReference type="ARBA" id="ARBA00022598"/>
    </source>
</evidence>
<keyword evidence="4" id="KW-0479">Metal-binding</keyword>
<evidence type="ECO:0000256" key="6">
    <source>
        <dbReference type="ARBA" id="ARBA00022763"/>
    </source>
</evidence>
<dbReference type="NCBIfam" id="NF002868">
    <property type="entry name" value="PRK03180.1"/>
    <property type="match status" value="1"/>
</dbReference>
<evidence type="ECO:0000256" key="5">
    <source>
        <dbReference type="ARBA" id="ARBA00022741"/>
    </source>
</evidence>
<dbReference type="RefSeq" id="WP_370720091.1">
    <property type="nucleotide sequence ID" value="NZ_JBGGTQ010000008.1"/>
</dbReference>
<dbReference type="CDD" id="cd07901">
    <property type="entry name" value="Adenylation_DNA_ligase_Arch_LigB"/>
    <property type="match status" value="1"/>
</dbReference>
<evidence type="ECO:0000256" key="4">
    <source>
        <dbReference type="ARBA" id="ARBA00022723"/>
    </source>
</evidence>
<dbReference type="InterPro" id="IPR016059">
    <property type="entry name" value="DNA_ligase_ATP-dep_CS"/>
</dbReference>
<comment type="catalytic activity">
    <reaction evidence="12 13">
        <text>ATP + (deoxyribonucleotide)n-3'-hydroxyl + 5'-phospho-(deoxyribonucleotide)m = (deoxyribonucleotide)n+m + AMP + diphosphate.</text>
        <dbReference type="EC" id="6.5.1.1"/>
    </reaction>
</comment>
<dbReference type="PANTHER" id="PTHR45674:SF13">
    <property type="entry name" value="DNA LIGASE-RELATED"/>
    <property type="match status" value="1"/>
</dbReference>
<dbReference type="Gene3D" id="2.40.50.140">
    <property type="entry name" value="Nucleic acid-binding proteins"/>
    <property type="match status" value="1"/>
</dbReference>
<keyword evidence="8" id="KW-0460">Magnesium</keyword>
<dbReference type="PROSITE" id="PS50160">
    <property type="entry name" value="DNA_LIGASE_A3"/>
    <property type="match status" value="1"/>
</dbReference>
<keyword evidence="2" id="KW-0132">Cell division</keyword>
<evidence type="ECO:0000256" key="13">
    <source>
        <dbReference type="RuleBase" id="RU000617"/>
    </source>
</evidence>
<evidence type="ECO:0000256" key="12">
    <source>
        <dbReference type="ARBA" id="ARBA00034003"/>
    </source>
</evidence>
<evidence type="ECO:0000256" key="3">
    <source>
        <dbReference type="ARBA" id="ARBA00022705"/>
    </source>
</evidence>
<comment type="similarity">
    <text evidence="14">Belongs to the ATP-dependent DNA ligase family.</text>
</comment>
<dbReference type="InterPro" id="IPR012310">
    <property type="entry name" value="DNA_ligase_ATP-dep_cent"/>
</dbReference>
<dbReference type="InterPro" id="IPR012309">
    <property type="entry name" value="DNA_ligase_ATP-dep_C"/>
</dbReference>
<evidence type="ECO:0000256" key="2">
    <source>
        <dbReference type="ARBA" id="ARBA00022618"/>
    </source>
</evidence>
<feature type="domain" description="ATP-dependent DNA ligase family profile" evidence="15">
    <location>
        <begin position="302"/>
        <end position="416"/>
    </location>
</feature>
<gene>
    <name evidence="16" type="ORF">AB2L28_16570</name>
</gene>
<dbReference type="SUPFAM" id="SSF117018">
    <property type="entry name" value="ATP-dependent DNA ligase DNA-binding domain"/>
    <property type="match status" value="1"/>
</dbReference>
<keyword evidence="10 13" id="KW-0234">DNA repair</keyword>
<dbReference type="NCBIfam" id="TIGR00574">
    <property type="entry name" value="dnl1"/>
    <property type="match status" value="1"/>
</dbReference>
<organism evidence="16 17">
    <name type="scientific">Kineococcus mangrovi</name>
    <dbReference type="NCBI Taxonomy" id="1660183"/>
    <lineage>
        <taxon>Bacteria</taxon>
        <taxon>Bacillati</taxon>
        <taxon>Actinomycetota</taxon>
        <taxon>Actinomycetes</taxon>
        <taxon>Kineosporiales</taxon>
        <taxon>Kineosporiaceae</taxon>
        <taxon>Kineococcus</taxon>
    </lineage>
</organism>
<dbReference type="EC" id="6.5.1.1" evidence="13"/>
<dbReference type="CDD" id="cd07972">
    <property type="entry name" value="OBF_DNA_ligase_Arch_LigB"/>
    <property type="match status" value="1"/>
</dbReference>
<evidence type="ECO:0000256" key="9">
    <source>
        <dbReference type="ARBA" id="ARBA00023172"/>
    </source>
</evidence>
<evidence type="ECO:0000256" key="10">
    <source>
        <dbReference type="ARBA" id="ARBA00023204"/>
    </source>
</evidence>
<dbReference type="SUPFAM" id="SSF56091">
    <property type="entry name" value="DNA ligase/mRNA capping enzyme, catalytic domain"/>
    <property type="match status" value="1"/>
</dbReference>
<evidence type="ECO:0000256" key="11">
    <source>
        <dbReference type="ARBA" id="ARBA00023306"/>
    </source>
</evidence>
<dbReference type="Gene3D" id="1.10.3260.10">
    <property type="entry name" value="DNA ligase, ATP-dependent, N-terminal domain"/>
    <property type="match status" value="1"/>
</dbReference>
<keyword evidence="11" id="KW-0131">Cell cycle</keyword>
<proteinExistence type="inferred from homology"/>
<dbReference type="InterPro" id="IPR050191">
    <property type="entry name" value="ATP-dep_DNA_ligase"/>
</dbReference>
<keyword evidence="3" id="KW-0235">DNA replication</keyword>
<protein>
    <recommendedName>
        <fullName evidence="13">DNA ligase</fullName>
        <ecNumber evidence="13">6.5.1.1</ecNumber>
    </recommendedName>
</protein>
<evidence type="ECO:0000256" key="14">
    <source>
        <dbReference type="RuleBase" id="RU004196"/>
    </source>
</evidence>